<reference evidence="7 8" key="1">
    <citation type="submission" date="2012-05" db="EMBL/GenBank/DDBJ databases">
        <title>Recombination and specialization in a pathogen metapopulation.</title>
        <authorList>
            <person name="Gardiner A."/>
            <person name="Kemen E."/>
            <person name="Schultz-Larsen T."/>
            <person name="MacLean D."/>
            <person name="Van Oosterhout C."/>
            <person name="Jones J.D.G."/>
        </authorList>
    </citation>
    <scope>NUCLEOTIDE SEQUENCE [LARGE SCALE GENOMIC DNA]</scope>
    <source>
        <strain evidence="7 8">Ac Nc2</strain>
    </source>
</reference>
<dbReference type="PANTHER" id="PTHR31394:SF1">
    <property type="entry name" value="TRANSMEMBRANE PROTEIN 199"/>
    <property type="match status" value="1"/>
</dbReference>
<evidence type="ECO:0000256" key="4">
    <source>
        <dbReference type="ARBA" id="ARBA00022989"/>
    </source>
</evidence>
<evidence type="ECO:0000256" key="6">
    <source>
        <dbReference type="SAM" id="Phobius"/>
    </source>
</evidence>
<evidence type="ECO:0000256" key="5">
    <source>
        <dbReference type="ARBA" id="ARBA00023136"/>
    </source>
</evidence>
<comment type="caution">
    <text evidence="7">The sequence shown here is derived from an EMBL/GenBank/DDBJ whole genome shotgun (WGS) entry which is preliminary data.</text>
</comment>
<feature type="transmembrane region" description="Helical" evidence="6">
    <location>
        <begin position="142"/>
        <end position="162"/>
    </location>
</feature>
<evidence type="ECO:0000313" key="7">
    <source>
        <dbReference type="EMBL" id="CCI49744.1"/>
    </source>
</evidence>
<protein>
    <submittedName>
        <fullName evidence="7">Uncharacterized protein</fullName>
    </submittedName>
</protein>
<sequence>MLLRVAGSGVRALREFLTENGFNIDKEQADIDLTSTMFDGLDSMTTLQIRKAHSILSKLRNGKKSDRSLVSFLINRSKVIIHEEVSIRDASSEEKRAQLKVRRKKLQCMEEEALYDRMTHNVKHLTATAEIQQSIKSVRSHLTTGINMIVARITMFVVGYMISAALTDHETTRMIFGLGCAVGMMIIEMILFITRAAHMDLILQERKNMSRKSAIS</sequence>
<keyword evidence="4 6" id="KW-1133">Transmembrane helix</keyword>
<evidence type="ECO:0000256" key="2">
    <source>
        <dbReference type="ARBA" id="ARBA00022692"/>
    </source>
</evidence>
<dbReference type="PANTHER" id="PTHR31394">
    <property type="entry name" value="TRANSMEMBRANE PROTEIN 199"/>
    <property type="match status" value="1"/>
</dbReference>
<keyword evidence="8" id="KW-1185">Reference proteome</keyword>
<accession>A0A024GTQ3</accession>
<dbReference type="EMBL" id="CAIX01000337">
    <property type="protein sequence ID" value="CCI49744.1"/>
    <property type="molecule type" value="Genomic_DNA"/>
</dbReference>
<evidence type="ECO:0000256" key="1">
    <source>
        <dbReference type="ARBA" id="ARBA00004477"/>
    </source>
</evidence>
<dbReference type="Proteomes" id="UP000053237">
    <property type="component" value="Unassembled WGS sequence"/>
</dbReference>
<dbReference type="GO" id="GO:0005789">
    <property type="term" value="C:endoplasmic reticulum membrane"/>
    <property type="evidence" value="ECO:0007669"/>
    <property type="project" value="UniProtKB-SubCell"/>
</dbReference>
<dbReference type="Pfam" id="PF11712">
    <property type="entry name" value="Vma12"/>
    <property type="match status" value="1"/>
</dbReference>
<proteinExistence type="predicted"/>
<organism evidence="7 8">
    <name type="scientific">Albugo candida</name>
    <dbReference type="NCBI Taxonomy" id="65357"/>
    <lineage>
        <taxon>Eukaryota</taxon>
        <taxon>Sar</taxon>
        <taxon>Stramenopiles</taxon>
        <taxon>Oomycota</taxon>
        <taxon>Peronosporomycetes</taxon>
        <taxon>Albuginales</taxon>
        <taxon>Albuginaceae</taxon>
        <taxon>Albugo</taxon>
    </lineage>
</organism>
<gene>
    <name evidence="7" type="ORF">BN9_111540</name>
</gene>
<dbReference type="OrthoDB" id="158286at2759"/>
<comment type="subcellular location">
    <subcellularLocation>
        <location evidence="1">Endoplasmic reticulum membrane</location>
        <topology evidence="1">Multi-pass membrane protein</topology>
    </subcellularLocation>
</comment>
<dbReference type="InParanoid" id="A0A024GTQ3"/>
<name>A0A024GTQ3_9STRA</name>
<evidence type="ECO:0000256" key="3">
    <source>
        <dbReference type="ARBA" id="ARBA00022824"/>
    </source>
</evidence>
<dbReference type="GO" id="GO:0070072">
    <property type="term" value="P:vacuolar proton-transporting V-type ATPase complex assembly"/>
    <property type="evidence" value="ECO:0007669"/>
    <property type="project" value="InterPro"/>
</dbReference>
<keyword evidence="5 6" id="KW-0472">Membrane</keyword>
<feature type="transmembrane region" description="Helical" evidence="6">
    <location>
        <begin position="174"/>
        <end position="197"/>
    </location>
</feature>
<keyword evidence="3" id="KW-0256">Endoplasmic reticulum</keyword>
<evidence type="ECO:0000313" key="8">
    <source>
        <dbReference type="Proteomes" id="UP000053237"/>
    </source>
</evidence>
<dbReference type="InterPro" id="IPR021013">
    <property type="entry name" value="ATPase_Vma12"/>
</dbReference>
<dbReference type="AlphaFoldDB" id="A0A024GTQ3"/>
<keyword evidence="2 6" id="KW-0812">Transmembrane</keyword>